<dbReference type="GO" id="GO:0051537">
    <property type="term" value="F:2 iron, 2 sulfur cluster binding"/>
    <property type="evidence" value="ECO:0007669"/>
    <property type="project" value="UniProtKB-KW"/>
</dbReference>
<keyword evidence="6" id="KW-0411">Iron-sulfur</keyword>
<dbReference type="OrthoDB" id="7458380at2"/>
<reference evidence="8 9" key="1">
    <citation type="submission" date="2019-04" db="EMBL/GenBank/DDBJ databases">
        <title>Sphingomonas psychrotolerans sp. nov., isolated from soil in the Tianshan Mountains, Xinjiang, China.</title>
        <authorList>
            <person name="Luo Y."/>
            <person name="Sheng H."/>
        </authorList>
    </citation>
    <scope>NUCLEOTIDE SEQUENCE [LARGE SCALE GENOMIC DNA]</scope>
    <source>
        <strain evidence="8 9">ZFGT-11</strain>
    </source>
</reference>
<gene>
    <name evidence="8" type="ORF">E5A73_19395</name>
</gene>
<dbReference type="Gene3D" id="3.90.380.10">
    <property type="entry name" value="Naphthalene 1,2-dioxygenase Alpha Subunit, Chain A, domain 1"/>
    <property type="match status" value="2"/>
</dbReference>
<dbReference type="AlphaFoldDB" id="A0A4V3QYB3"/>
<comment type="cofactor">
    <cofactor evidence="1">
        <name>Fe cation</name>
        <dbReference type="ChEBI" id="CHEBI:24875"/>
    </cofactor>
</comment>
<dbReference type="InterPro" id="IPR036922">
    <property type="entry name" value="Rieske_2Fe-2S_sf"/>
</dbReference>
<dbReference type="GO" id="GO:0005506">
    <property type="term" value="F:iron ion binding"/>
    <property type="evidence" value="ECO:0007669"/>
    <property type="project" value="InterPro"/>
</dbReference>
<keyword evidence="9" id="KW-1185">Reference proteome</keyword>
<dbReference type="Pfam" id="PF00848">
    <property type="entry name" value="Ring_hydroxyl_A"/>
    <property type="match status" value="1"/>
</dbReference>
<evidence type="ECO:0000256" key="3">
    <source>
        <dbReference type="ARBA" id="ARBA00022723"/>
    </source>
</evidence>
<name>A0A4V3QYB3_9SPHN</name>
<keyword evidence="8" id="KW-0223">Dioxygenase</keyword>
<evidence type="ECO:0000256" key="4">
    <source>
        <dbReference type="ARBA" id="ARBA00023002"/>
    </source>
</evidence>
<keyword evidence="5" id="KW-0408">Iron</keyword>
<dbReference type="Pfam" id="PF00355">
    <property type="entry name" value="Rieske"/>
    <property type="match status" value="1"/>
</dbReference>
<dbReference type="CDD" id="cd03469">
    <property type="entry name" value="Rieske_RO_Alpha_N"/>
    <property type="match status" value="1"/>
</dbReference>
<dbReference type="PRINTS" id="PR00090">
    <property type="entry name" value="RNGDIOXGNASE"/>
</dbReference>
<dbReference type="InterPro" id="IPR015879">
    <property type="entry name" value="Ring_hydroxy_dOase_asu_C_dom"/>
</dbReference>
<dbReference type="EMBL" id="SRXT01000008">
    <property type="protein sequence ID" value="TGX49672.1"/>
    <property type="molecule type" value="Genomic_DNA"/>
</dbReference>
<dbReference type="InterPro" id="IPR017941">
    <property type="entry name" value="Rieske_2Fe-2S"/>
</dbReference>
<evidence type="ECO:0000313" key="8">
    <source>
        <dbReference type="EMBL" id="TGX49672.1"/>
    </source>
</evidence>
<keyword evidence="2" id="KW-0001">2Fe-2S</keyword>
<dbReference type="Proteomes" id="UP000306147">
    <property type="component" value="Unassembled WGS sequence"/>
</dbReference>
<dbReference type="SUPFAM" id="SSF55961">
    <property type="entry name" value="Bet v1-like"/>
    <property type="match status" value="1"/>
</dbReference>
<dbReference type="Gene3D" id="2.102.10.10">
    <property type="entry name" value="Rieske [2Fe-2S] iron-sulphur domain"/>
    <property type="match status" value="1"/>
</dbReference>
<evidence type="ECO:0000313" key="9">
    <source>
        <dbReference type="Proteomes" id="UP000306147"/>
    </source>
</evidence>
<evidence type="ECO:0000256" key="5">
    <source>
        <dbReference type="ARBA" id="ARBA00023004"/>
    </source>
</evidence>
<sequence length="398" mass="45366">MATLAASMPSPGVDPDADWSLPGWIYGNAEFLELERARILRPSWQILCHESDLAKAGDWRTIRYLDENIVALRGRDGAIRAFHNVCRHRAMRIVEGDAGCAQKLVCPYHAWTYELDGRLSGVPMRRDYPTLDMDTSGLVPVDVSIWRGFVFVRLEDDGGPSVARMMAPYDAEIAPYRFEEMRRIGDIRTRERAVNWKNVGDNYSDNLHIPVAHGGLSRLFGKSYAIEASGWVDKMSGTLVDRPSANPWEAFYQRNLPPVDHLPEANQRRWLYYKLWPNMAFDLYADQIDFMQWLPMSPTNCVLREMAFALPDDRREMKLVRYANWRINRVVNAEDTWLIERIQQGMASSSYTVGPIGASEVCLRGFAAKIRARIPEARLHRAPAPGWSRRPHGVDSGG</sequence>
<dbReference type="PROSITE" id="PS51296">
    <property type="entry name" value="RIESKE"/>
    <property type="match status" value="1"/>
</dbReference>
<protein>
    <submittedName>
        <fullName evidence="8">Aromatic ring-hydroxylating dioxygenase subunit alpha</fullName>
    </submittedName>
</protein>
<dbReference type="GO" id="GO:0051213">
    <property type="term" value="F:dioxygenase activity"/>
    <property type="evidence" value="ECO:0007669"/>
    <property type="project" value="UniProtKB-KW"/>
</dbReference>
<dbReference type="CDD" id="cd00680">
    <property type="entry name" value="RHO_alpha_C"/>
    <property type="match status" value="1"/>
</dbReference>
<evidence type="ECO:0000256" key="2">
    <source>
        <dbReference type="ARBA" id="ARBA00022714"/>
    </source>
</evidence>
<dbReference type="SUPFAM" id="SSF50022">
    <property type="entry name" value="ISP domain"/>
    <property type="match status" value="1"/>
</dbReference>
<accession>A0A4V3QYB3</accession>
<proteinExistence type="predicted"/>
<keyword evidence="3" id="KW-0479">Metal-binding</keyword>
<evidence type="ECO:0000259" key="7">
    <source>
        <dbReference type="PROSITE" id="PS51296"/>
    </source>
</evidence>
<comment type="caution">
    <text evidence="8">The sequence shown here is derived from an EMBL/GenBank/DDBJ whole genome shotgun (WGS) entry which is preliminary data.</text>
</comment>
<organism evidence="8 9">
    <name type="scientific">Sphingomonas gei</name>
    <dbReference type="NCBI Taxonomy" id="1395960"/>
    <lineage>
        <taxon>Bacteria</taxon>
        <taxon>Pseudomonadati</taxon>
        <taxon>Pseudomonadota</taxon>
        <taxon>Alphaproteobacteria</taxon>
        <taxon>Sphingomonadales</taxon>
        <taxon>Sphingomonadaceae</taxon>
        <taxon>Sphingomonas</taxon>
    </lineage>
</organism>
<dbReference type="PANTHER" id="PTHR43756">
    <property type="entry name" value="CHOLINE MONOOXYGENASE, CHLOROPLASTIC"/>
    <property type="match status" value="1"/>
</dbReference>
<keyword evidence="4" id="KW-0560">Oxidoreductase</keyword>
<dbReference type="RefSeq" id="WP_135965496.1">
    <property type="nucleotide sequence ID" value="NZ_SRXT01000008.1"/>
</dbReference>
<feature type="domain" description="Rieske" evidence="7">
    <location>
        <begin position="45"/>
        <end position="152"/>
    </location>
</feature>
<evidence type="ECO:0000256" key="1">
    <source>
        <dbReference type="ARBA" id="ARBA00001962"/>
    </source>
</evidence>
<evidence type="ECO:0000256" key="6">
    <source>
        <dbReference type="ARBA" id="ARBA00023014"/>
    </source>
</evidence>
<dbReference type="PANTHER" id="PTHR43756:SF5">
    <property type="entry name" value="CHOLINE MONOOXYGENASE, CHLOROPLASTIC"/>
    <property type="match status" value="1"/>
</dbReference>
<dbReference type="InterPro" id="IPR001663">
    <property type="entry name" value="Rng_hydr_dOase-A"/>
</dbReference>